<sequence>MDSAPSPTDREPPHEAIPAALPVRADQRRPLLANCRPPPLQPLPPATCCSPAPPRTTRRREAPLRPAANENRPVAADLFHPLMSTRNYSGEFITFIAATSGELHLPRAGAVPTSASLQPPATLAIKTSPPSSNIVPYVKMVHDGSSPASVRSSQQPITSLSSPPARHHQQIASPPHEDIPAALPVRADQRRPLLANCRPPPLQPLPPATCCSPAPPRTTRRREAPLRPAANENRPVAADLFHPLMSTRNYSGEFITFIAATSGELHLPRAGAVPTSASLQPPATFAIKTSPPSSSIVPYVKTIMLYSLTATKSSLISSPFINIRAAYSRLQYTKSSSQLGFLGPTRTVCEQQIAEFRSRPMEPVRAAPFIVSPSFQSR</sequence>
<evidence type="ECO:0000256" key="1">
    <source>
        <dbReference type="SAM" id="MobiDB-lite"/>
    </source>
</evidence>
<protein>
    <submittedName>
        <fullName evidence="2">Uncharacterized protein</fullName>
    </submittedName>
</protein>
<feature type="compositionally biased region" description="Polar residues" evidence="1">
    <location>
        <begin position="146"/>
        <end position="162"/>
    </location>
</feature>
<comment type="caution">
    <text evidence="2">The sequence shown here is derived from an EMBL/GenBank/DDBJ whole genome shotgun (WGS) entry which is preliminary data.</text>
</comment>
<name>A0A5A7QW92_STRAF</name>
<reference evidence="3" key="1">
    <citation type="journal article" date="2019" name="Curr. Biol.">
        <title>Genome Sequence of Striga asiatica Provides Insight into the Evolution of Plant Parasitism.</title>
        <authorList>
            <person name="Yoshida S."/>
            <person name="Kim S."/>
            <person name="Wafula E.K."/>
            <person name="Tanskanen J."/>
            <person name="Kim Y.M."/>
            <person name="Honaas L."/>
            <person name="Yang Z."/>
            <person name="Spallek T."/>
            <person name="Conn C.E."/>
            <person name="Ichihashi Y."/>
            <person name="Cheong K."/>
            <person name="Cui S."/>
            <person name="Der J.P."/>
            <person name="Gundlach H."/>
            <person name="Jiao Y."/>
            <person name="Hori C."/>
            <person name="Ishida J.K."/>
            <person name="Kasahara H."/>
            <person name="Kiba T."/>
            <person name="Kim M.S."/>
            <person name="Koo N."/>
            <person name="Laohavisit A."/>
            <person name="Lee Y.H."/>
            <person name="Lumba S."/>
            <person name="McCourt P."/>
            <person name="Mortimer J.C."/>
            <person name="Mutuku J.M."/>
            <person name="Nomura T."/>
            <person name="Sasaki-Sekimoto Y."/>
            <person name="Seto Y."/>
            <person name="Wang Y."/>
            <person name="Wakatake T."/>
            <person name="Sakakibara H."/>
            <person name="Demura T."/>
            <person name="Yamaguchi S."/>
            <person name="Yoneyama K."/>
            <person name="Manabe R.I."/>
            <person name="Nelson D.C."/>
            <person name="Schulman A.H."/>
            <person name="Timko M.P."/>
            <person name="dePamphilis C.W."/>
            <person name="Choi D."/>
            <person name="Shirasu K."/>
        </authorList>
    </citation>
    <scope>NUCLEOTIDE SEQUENCE [LARGE SCALE GENOMIC DNA]</scope>
    <source>
        <strain evidence="3">cv. UVA1</strain>
    </source>
</reference>
<evidence type="ECO:0000313" key="2">
    <source>
        <dbReference type="EMBL" id="GER49500.1"/>
    </source>
</evidence>
<proteinExistence type="predicted"/>
<feature type="compositionally biased region" description="Pro residues" evidence="1">
    <location>
        <begin position="36"/>
        <end position="45"/>
    </location>
</feature>
<gene>
    <name evidence="2" type="ORF">STAS_26749</name>
</gene>
<feature type="region of interest" description="Disordered" evidence="1">
    <location>
        <begin position="205"/>
        <end position="226"/>
    </location>
</feature>
<dbReference type="Proteomes" id="UP000325081">
    <property type="component" value="Unassembled WGS sequence"/>
</dbReference>
<accession>A0A5A7QW92</accession>
<organism evidence="2 3">
    <name type="scientific">Striga asiatica</name>
    <name type="common">Asiatic witchweed</name>
    <name type="synonym">Buchnera asiatica</name>
    <dbReference type="NCBI Taxonomy" id="4170"/>
    <lineage>
        <taxon>Eukaryota</taxon>
        <taxon>Viridiplantae</taxon>
        <taxon>Streptophyta</taxon>
        <taxon>Embryophyta</taxon>
        <taxon>Tracheophyta</taxon>
        <taxon>Spermatophyta</taxon>
        <taxon>Magnoliopsida</taxon>
        <taxon>eudicotyledons</taxon>
        <taxon>Gunneridae</taxon>
        <taxon>Pentapetalae</taxon>
        <taxon>asterids</taxon>
        <taxon>lamiids</taxon>
        <taxon>Lamiales</taxon>
        <taxon>Orobanchaceae</taxon>
        <taxon>Buchnereae</taxon>
        <taxon>Striga</taxon>
    </lineage>
</organism>
<dbReference type="EMBL" id="BKCP01008626">
    <property type="protein sequence ID" value="GER49500.1"/>
    <property type="molecule type" value="Genomic_DNA"/>
</dbReference>
<keyword evidence="3" id="KW-1185">Reference proteome</keyword>
<feature type="region of interest" description="Disordered" evidence="1">
    <location>
        <begin position="143"/>
        <end position="180"/>
    </location>
</feature>
<evidence type="ECO:0000313" key="3">
    <source>
        <dbReference type="Proteomes" id="UP000325081"/>
    </source>
</evidence>
<feature type="region of interest" description="Disordered" evidence="1">
    <location>
        <begin position="1"/>
        <end position="66"/>
    </location>
</feature>
<dbReference type="AlphaFoldDB" id="A0A5A7QW92"/>